<dbReference type="PANTHER" id="PTHR12945">
    <property type="entry name" value="TRANSLATION INITIATION FACTOR EIF3-RELATED"/>
    <property type="match status" value="1"/>
</dbReference>
<dbReference type="OrthoDB" id="10254665at2759"/>
<evidence type="ECO:0000256" key="1">
    <source>
        <dbReference type="ARBA" id="ARBA00004123"/>
    </source>
</evidence>
<comment type="similarity">
    <text evidence="2">Belongs to the TRM6/GCD10 family.</text>
</comment>
<dbReference type="EMBL" id="KV454408">
    <property type="protein sequence ID" value="ODQ66461.1"/>
    <property type="molecule type" value="Genomic_DNA"/>
</dbReference>
<keyword evidence="8" id="KW-1185">Reference proteome</keyword>
<dbReference type="GO" id="GO:0031515">
    <property type="term" value="C:tRNA (m1A) methyltransferase complex"/>
    <property type="evidence" value="ECO:0007669"/>
    <property type="project" value="InterPro"/>
</dbReference>
<organism evidence="7 8">
    <name type="scientific">Nadsonia fulvescens var. elongata DSM 6958</name>
    <dbReference type="NCBI Taxonomy" id="857566"/>
    <lineage>
        <taxon>Eukaryota</taxon>
        <taxon>Fungi</taxon>
        <taxon>Dikarya</taxon>
        <taxon>Ascomycota</taxon>
        <taxon>Saccharomycotina</taxon>
        <taxon>Dipodascomycetes</taxon>
        <taxon>Dipodascales</taxon>
        <taxon>Dipodascales incertae sedis</taxon>
        <taxon>Nadsonia</taxon>
    </lineage>
</organism>
<dbReference type="InterPro" id="IPR017423">
    <property type="entry name" value="TRM6"/>
</dbReference>
<evidence type="ECO:0000256" key="2">
    <source>
        <dbReference type="ARBA" id="ARBA00008320"/>
    </source>
</evidence>
<name>A0A1E3PLZ3_9ASCO</name>
<dbReference type="Proteomes" id="UP000095009">
    <property type="component" value="Unassembled WGS sequence"/>
</dbReference>
<comment type="subcellular location">
    <subcellularLocation>
        <location evidence="1">Nucleus</location>
    </subcellularLocation>
</comment>
<dbReference type="GO" id="GO:0005634">
    <property type="term" value="C:nucleus"/>
    <property type="evidence" value="ECO:0007669"/>
    <property type="project" value="UniProtKB-SubCell"/>
</dbReference>
<keyword evidence="4" id="KW-0819">tRNA processing</keyword>
<proteinExistence type="inferred from homology"/>
<gene>
    <name evidence="7" type="ORF">NADFUDRAFT_82274</name>
</gene>
<dbReference type="STRING" id="857566.A0A1E3PLZ3"/>
<keyword evidence="5" id="KW-0539">Nucleus</keyword>
<dbReference type="PANTHER" id="PTHR12945:SF0">
    <property type="entry name" value="TRNA (ADENINE(58)-N(1))-METHYLTRANSFERASE NON-CATALYTIC SUBUNIT TRM6"/>
    <property type="match status" value="1"/>
</dbReference>
<evidence type="ECO:0000313" key="7">
    <source>
        <dbReference type="EMBL" id="ODQ66461.1"/>
    </source>
</evidence>
<dbReference type="AlphaFoldDB" id="A0A1E3PLZ3"/>
<evidence type="ECO:0000256" key="3">
    <source>
        <dbReference type="ARBA" id="ARBA00021704"/>
    </source>
</evidence>
<protein>
    <recommendedName>
        <fullName evidence="3">tRNA (adenine(58)-N(1))-methyltransferase non-catalytic subunit TRM6</fullName>
    </recommendedName>
    <alternativeName>
        <fullName evidence="6">tRNA(m1A58)-methyltransferase subunit TRM6</fullName>
    </alternativeName>
</protein>
<evidence type="ECO:0000256" key="5">
    <source>
        <dbReference type="ARBA" id="ARBA00023242"/>
    </source>
</evidence>
<dbReference type="GO" id="GO:0030488">
    <property type="term" value="P:tRNA methylation"/>
    <property type="evidence" value="ECO:0007669"/>
    <property type="project" value="InterPro"/>
</dbReference>
<feature type="non-terminal residue" evidence="7">
    <location>
        <position position="283"/>
    </location>
</feature>
<evidence type="ECO:0000256" key="4">
    <source>
        <dbReference type="ARBA" id="ARBA00022694"/>
    </source>
</evidence>
<accession>A0A1E3PLZ3</accession>
<evidence type="ECO:0000256" key="6">
    <source>
        <dbReference type="ARBA" id="ARBA00032319"/>
    </source>
</evidence>
<reference evidence="7 8" key="1">
    <citation type="journal article" date="2016" name="Proc. Natl. Acad. Sci. U.S.A.">
        <title>Comparative genomics of biotechnologically important yeasts.</title>
        <authorList>
            <person name="Riley R."/>
            <person name="Haridas S."/>
            <person name="Wolfe K.H."/>
            <person name="Lopes M.R."/>
            <person name="Hittinger C.T."/>
            <person name="Goeker M."/>
            <person name="Salamov A.A."/>
            <person name="Wisecaver J.H."/>
            <person name="Long T.M."/>
            <person name="Calvey C.H."/>
            <person name="Aerts A.L."/>
            <person name="Barry K.W."/>
            <person name="Choi C."/>
            <person name="Clum A."/>
            <person name="Coughlan A.Y."/>
            <person name="Deshpande S."/>
            <person name="Douglass A.P."/>
            <person name="Hanson S.J."/>
            <person name="Klenk H.-P."/>
            <person name="LaButti K.M."/>
            <person name="Lapidus A."/>
            <person name="Lindquist E.A."/>
            <person name="Lipzen A.M."/>
            <person name="Meier-Kolthoff J.P."/>
            <person name="Ohm R.A."/>
            <person name="Otillar R.P."/>
            <person name="Pangilinan J.L."/>
            <person name="Peng Y."/>
            <person name="Rokas A."/>
            <person name="Rosa C.A."/>
            <person name="Scheuner C."/>
            <person name="Sibirny A.A."/>
            <person name="Slot J.C."/>
            <person name="Stielow J.B."/>
            <person name="Sun H."/>
            <person name="Kurtzman C.P."/>
            <person name="Blackwell M."/>
            <person name="Grigoriev I.V."/>
            <person name="Jeffries T.W."/>
        </authorList>
    </citation>
    <scope>NUCLEOTIDE SEQUENCE [LARGE SCALE GENOMIC DNA]</scope>
    <source>
        <strain evidence="7 8">DSM 6958</strain>
    </source>
</reference>
<sequence length="283" mass="32247">MVQSHSAFEKKTTFSKEKYLKRKEQKFLRRFTPVSIGTRELVEYYLDKDSRKILDISVESVGLLMSLANVRPGGKYLVIDDTCGLVTSAIMERTAGEGMIVVAHENEHPHLDALRFMNYSEGLCSRMIKKVNLYQLFYPEEEEYMPEMAPEELSAMKSSRRGTYYRRLNRQAELTEINRLFSESGYDALIVASTLNAYTLIPKLIPAVGGSRPVVVFDDSKETLIQTSLLLQKDHRFLAPTIHETRCRPYQSIPGRIHPVMTMRDGGGFIMSGSRVFPTECNA</sequence>
<dbReference type="Pfam" id="PF04189">
    <property type="entry name" value="Gcd10p"/>
    <property type="match status" value="1"/>
</dbReference>
<evidence type="ECO:0000313" key="8">
    <source>
        <dbReference type="Proteomes" id="UP000095009"/>
    </source>
</evidence>